<keyword evidence="3" id="KW-0560">Oxidoreductase</keyword>
<gene>
    <name evidence="8" type="primary">thiO</name>
    <name evidence="8" type="ORF">GCM10009821_09850</name>
</gene>
<evidence type="ECO:0000256" key="4">
    <source>
        <dbReference type="ARBA" id="ARBA00049872"/>
    </source>
</evidence>
<evidence type="ECO:0000256" key="1">
    <source>
        <dbReference type="ARBA" id="ARBA00004948"/>
    </source>
</evidence>
<sequence>MAISAAGGTSSDVVVVGLGVVGLVAAWRAARSGRTVTVLDPAAGTGATHAAAGMLAPVSETEFGEDDVLAINLASARAWPTFAADLEQASHRDVAFARTGSLQVAFDADDARELDRVVALQRSHGLDVTMLDAAGARRAEPLLGPRVAAAAHSPSDHQVDPRRVVEALLAALAAEGVTVLRRGLRRLTVEAAGRVAGLLDDDGHEHRAGTVVVAAGTATPALLTDLPDVVAPIRPVKGQILRLDATDLPWLAGERIVRGIVQGRRIYVVGRADGEVVVGATTEERSDAVVTAGGVFALLRDARALVPGIDEAPLVEQTARLRPATPDHLPLLGPTARDGLVLAAGHHRHGILQLAATSEAFDDLWAGREPAGHWRPADPSRFTTTRPATVQESA</sequence>
<evidence type="ECO:0000313" key="9">
    <source>
        <dbReference type="Proteomes" id="UP001501480"/>
    </source>
</evidence>
<evidence type="ECO:0000256" key="2">
    <source>
        <dbReference type="ARBA" id="ARBA00022977"/>
    </source>
</evidence>
<keyword evidence="9" id="KW-1185">Reference proteome</keyword>
<comment type="pathway">
    <text evidence="1">Cofactor biosynthesis; thiamine diphosphate biosynthesis.</text>
</comment>
<comment type="catalytic activity">
    <reaction evidence="4">
        <text>glycine + O2 + H2O = glyoxylate + H2O2 + NH4(+)</text>
        <dbReference type="Rhea" id="RHEA:11532"/>
        <dbReference type="ChEBI" id="CHEBI:15377"/>
        <dbReference type="ChEBI" id="CHEBI:15379"/>
        <dbReference type="ChEBI" id="CHEBI:16240"/>
        <dbReference type="ChEBI" id="CHEBI:28938"/>
        <dbReference type="ChEBI" id="CHEBI:36655"/>
        <dbReference type="ChEBI" id="CHEBI:57305"/>
        <dbReference type="EC" id="1.4.3.19"/>
    </reaction>
</comment>
<evidence type="ECO:0000313" key="8">
    <source>
        <dbReference type="EMBL" id="GAA2073568.1"/>
    </source>
</evidence>
<dbReference type="SUPFAM" id="SSF51905">
    <property type="entry name" value="FAD/NAD(P)-binding domain"/>
    <property type="match status" value="1"/>
</dbReference>
<evidence type="ECO:0000259" key="7">
    <source>
        <dbReference type="Pfam" id="PF01266"/>
    </source>
</evidence>
<dbReference type="EC" id="1.4.3.19" evidence="5"/>
<dbReference type="InterPro" id="IPR012727">
    <property type="entry name" value="Gly_oxidase_ThiO"/>
</dbReference>
<dbReference type="InterPro" id="IPR006076">
    <property type="entry name" value="FAD-dep_OxRdtase"/>
</dbReference>
<dbReference type="Proteomes" id="UP001501480">
    <property type="component" value="Unassembled WGS sequence"/>
</dbReference>
<evidence type="ECO:0000256" key="6">
    <source>
        <dbReference type="SAM" id="MobiDB-lite"/>
    </source>
</evidence>
<dbReference type="NCBIfam" id="TIGR02352">
    <property type="entry name" value="thiamin_ThiO"/>
    <property type="match status" value="1"/>
</dbReference>
<protein>
    <recommendedName>
        <fullName evidence="5">glycine oxidase</fullName>
        <ecNumber evidence="5">1.4.3.19</ecNumber>
    </recommendedName>
</protein>
<dbReference type="SUPFAM" id="SSF54373">
    <property type="entry name" value="FAD-linked reductases, C-terminal domain"/>
    <property type="match status" value="1"/>
</dbReference>
<dbReference type="InterPro" id="IPR036188">
    <property type="entry name" value="FAD/NAD-bd_sf"/>
</dbReference>
<dbReference type="RefSeq" id="WP_344325223.1">
    <property type="nucleotide sequence ID" value="NZ_BAAAPY010000002.1"/>
</dbReference>
<dbReference type="Gene3D" id="3.50.50.60">
    <property type="entry name" value="FAD/NAD(P)-binding domain"/>
    <property type="match status" value="1"/>
</dbReference>
<comment type="caution">
    <text evidence="8">The sequence shown here is derived from an EMBL/GenBank/DDBJ whole genome shotgun (WGS) entry which is preliminary data.</text>
</comment>
<dbReference type="PANTHER" id="PTHR13847:SF289">
    <property type="entry name" value="GLYCINE OXIDASE"/>
    <property type="match status" value="1"/>
</dbReference>
<evidence type="ECO:0000256" key="5">
    <source>
        <dbReference type="ARBA" id="ARBA00050018"/>
    </source>
</evidence>
<name>A0ABN2VVM6_9ACTN</name>
<evidence type="ECO:0000256" key="3">
    <source>
        <dbReference type="ARBA" id="ARBA00023002"/>
    </source>
</evidence>
<proteinExistence type="predicted"/>
<feature type="domain" description="FAD dependent oxidoreductase" evidence="7">
    <location>
        <begin position="12"/>
        <end position="361"/>
    </location>
</feature>
<dbReference type="EMBL" id="BAAAPY010000002">
    <property type="protein sequence ID" value="GAA2073568.1"/>
    <property type="molecule type" value="Genomic_DNA"/>
</dbReference>
<feature type="region of interest" description="Disordered" evidence="6">
    <location>
        <begin position="370"/>
        <end position="394"/>
    </location>
</feature>
<accession>A0ABN2VVM6</accession>
<dbReference type="Pfam" id="PF01266">
    <property type="entry name" value="DAO"/>
    <property type="match status" value="1"/>
</dbReference>
<reference evidence="8 9" key="1">
    <citation type="journal article" date="2019" name="Int. J. Syst. Evol. Microbiol.">
        <title>The Global Catalogue of Microorganisms (GCM) 10K type strain sequencing project: providing services to taxonomists for standard genome sequencing and annotation.</title>
        <authorList>
            <consortium name="The Broad Institute Genomics Platform"/>
            <consortium name="The Broad Institute Genome Sequencing Center for Infectious Disease"/>
            <person name="Wu L."/>
            <person name="Ma J."/>
        </authorList>
    </citation>
    <scope>NUCLEOTIDE SEQUENCE [LARGE SCALE GENOMIC DNA]</scope>
    <source>
        <strain evidence="8 9">JCM 15749</strain>
    </source>
</reference>
<keyword evidence="2" id="KW-0784">Thiamine biosynthesis</keyword>
<dbReference type="Gene3D" id="3.30.9.10">
    <property type="entry name" value="D-Amino Acid Oxidase, subunit A, domain 2"/>
    <property type="match status" value="1"/>
</dbReference>
<dbReference type="PANTHER" id="PTHR13847">
    <property type="entry name" value="SARCOSINE DEHYDROGENASE-RELATED"/>
    <property type="match status" value="1"/>
</dbReference>
<feature type="compositionally biased region" description="Polar residues" evidence="6">
    <location>
        <begin position="381"/>
        <end position="394"/>
    </location>
</feature>
<organism evidence="8 9">
    <name type="scientific">Aeromicrobium halocynthiae</name>
    <dbReference type="NCBI Taxonomy" id="560557"/>
    <lineage>
        <taxon>Bacteria</taxon>
        <taxon>Bacillati</taxon>
        <taxon>Actinomycetota</taxon>
        <taxon>Actinomycetes</taxon>
        <taxon>Propionibacteriales</taxon>
        <taxon>Nocardioidaceae</taxon>
        <taxon>Aeromicrobium</taxon>
    </lineage>
</organism>